<name>A0A5P9CFB9_9VIBR</name>
<evidence type="ECO:0000256" key="7">
    <source>
        <dbReference type="ARBA" id="ARBA00022692"/>
    </source>
</evidence>
<dbReference type="GO" id="GO:0005886">
    <property type="term" value="C:plasma membrane"/>
    <property type="evidence" value="ECO:0007669"/>
    <property type="project" value="UniProtKB-SubCell"/>
</dbReference>
<dbReference type="GO" id="GO:0015627">
    <property type="term" value="C:type II protein secretion system complex"/>
    <property type="evidence" value="ECO:0007669"/>
    <property type="project" value="InterPro"/>
</dbReference>
<dbReference type="Pfam" id="PF01203">
    <property type="entry name" value="T2SSN"/>
    <property type="match status" value="1"/>
</dbReference>
<keyword evidence="12" id="KW-1185">Reference proteome</keyword>
<evidence type="ECO:0000313" key="12">
    <source>
        <dbReference type="Proteomes" id="UP000326936"/>
    </source>
</evidence>
<keyword evidence="8" id="KW-0653">Protein transport</keyword>
<evidence type="ECO:0000256" key="3">
    <source>
        <dbReference type="ARBA" id="ARBA00021563"/>
    </source>
</evidence>
<evidence type="ECO:0000256" key="8">
    <source>
        <dbReference type="ARBA" id="ARBA00022927"/>
    </source>
</evidence>
<dbReference type="RefSeq" id="WP_152429274.1">
    <property type="nucleotide sequence ID" value="NZ_CBCSDK010000006.1"/>
</dbReference>
<comment type="similarity">
    <text evidence="2">Belongs to the GSP N family.</text>
</comment>
<evidence type="ECO:0000256" key="2">
    <source>
        <dbReference type="ARBA" id="ARBA00007208"/>
    </source>
</evidence>
<dbReference type="AlphaFoldDB" id="A0A5P9CFB9"/>
<dbReference type="InterPro" id="IPR022792">
    <property type="entry name" value="T2SS_protein-GspN"/>
</dbReference>
<sequence precursor="true">MKKIILLSLALFMVFLISAIAHLPAQIALNYLPLPQQLMVSGVTGSFWNGRADAVQWQNSNYGSLNWTLSPLKLLLGKAEAQVRFGQGSDMQISGRGTVGLSMSGPYAHKLVASLPVDKALELAPPLPIPIELNGKVELSIQSMVYAAPYCQSATGSLVWNTDKVVTPLDELKLGPVIANFTCNNSDIKVKVEQSSQDVVSSGDLELSPNRTYQASAWFKPGESFPQALAEQLKWLPSPDGQGRYQLSYQGKLN</sequence>
<proteinExistence type="inferred from homology"/>
<reference evidence="11 12" key="1">
    <citation type="submission" date="2019-10" db="EMBL/GenBank/DDBJ databases">
        <title>Complete genome sequence of Vibrio sp. strain THAF100, isolated from non-filtered water from the water column of tank 6 of a marine aquarium containing stony-coral fragments. Water maintained at 26 degree C.</title>
        <authorList>
            <person name="Ruckert C."/>
            <person name="Franco A."/>
            <person name="Kalinowski J."/>
            <person name="Glaeser S."/>
        </authorList>
    </citation>
    <scope>NUCLEOTIDE SEQUENCE [LARGE SCALE GENOMIC DNA]</scope>
    <source>
        <strain evidence="11 12">THAF100</strain>
    </source>
</reference>
<keyword evidence="4" id="KW-0813">Transport</keyword>
<keyword evidence="5" id="KW-1003">Cell membrane</keyword>
<evidence type="ECO:0000256" key="9">
    <source>
        <dbReference type="ARBA" id="ARBA00023136"/>
    </source>
</evidence>
<dbReference type="OrthoDB" id="6118198at2"/>
<evidence type="ECO:0000256" key="4">
    <source>
        <dbReference type="ARBA" id="ARBA00022448"/>
    </source>
</evidence>
<keyword evidence="7" id="KW-0812">Transmembrane</keyword>
<keyword evidence="6" id="KW-0997">Cell inner membrane</keyword>
<protein>
    <recommendedName>
        <fullName evidence="3">Type II secretion system protein N</fullName>
    </recommendedName>
    <alternativeName>
        <fullName evidence="10">General secretion pathway protein N</fullName>
    </alternativeName>
</protein>
<evidence type="ECO:0000256" key="5">
    <source>
        <dbReference type="ARBA" id="ARBA00022475"/>
    </source>
</evidence>
<organism evidence="11 12">
    <name type="scientific">Vibrio aquimaris</name>
    <dbReference type="NCBI Taxonomy" id="2587862"/>
    <lineage>
        <taxon>Bacteria</taxon>
        <taxon>Pseudomonadati</taxon>
        <taxon>Pseudomonadota</taxon>
        <taxon>Gammaproteobacteria</taxon>
        <taxon>Vibrionales</taxon>
        <taxon>Vibrionaceae</taxon>
        <taxon>Vibrio</taxon>
    </lineage>
</organism>
<keyword evidence="9" id="KW-0472">Membrane</keyword>
<evidence type="ECO:0000313" key="11">
    <source>
        <dbReference type="EMBL" id="QFT24950.1"/>
    </source>
</evidence>
<gene>
    <name evidence="11" type="primary">outN</name>
    <name evidence="11" type="ORF">FIV01_00570</name>
</gene>
<evidence type="ECO:0000256" key="1">
    <source>
        <dbReference type="ARBA" id="ARBA00004533"/>
    </source>
</evidence>
<dbReference type="EMBL" id="CP045350">
    <property type="protein sequence ID" value="QFT24950.1"/>
    <property type="molecule type" value="Genomic_DNA"/>
</dbReference>
<dbReference type="KEGG" id="vaq:FIV01_00570"/>
<accession>A0A5P9CFB9</accession>
<dbReference type="Proteomes" id="UP000326936">
    <property type="component" value="Chromosome"/>
</dbReference>
<dbReference type="GO" id="GO:0015628">
    <property type="term" value="P:protein secretion by the type II secretion system"/>
    <property type="evidence" value="ECO:0007669"/>
    <property type="project" value="InterPro"/>
</dbReference>
<comment type="subcellular location">
    <subcellularLocation>
        <location evidence="1">Cell inner membrane</location>
    </subcellularLocation>
</comment>
<evidence type="ECO:0000256" key="6">
    <source>
        <dbReference type="ARBA" id="ARBA00022519"/>
    </source>
</evidence>
<evidence type="ECO:0000256" key="10">
    <source>
        <dbReference type="ARBA" id="ARBA00030772"/>
    </source>
</evidence>